<proteinExistence type="predicted"/>
<dbReference type="InterPro" id="IPR036515">
    <property type="entry name" value="Transposase_17_sf"/>
</dbReference>
<dbReference type="PANTHER" id="PTHR34322:SF2">
    <property type="entry name" value="TRANSPOSASE IS200-LIKE DOMAIN-CONTAINING PROTEIN"/>
    <property type="match status" value="1"/>
</dbReference>
<dbReference type="GO" id="GO:0004803">
    <property type="term" value="F:transposase activity"/>
    <property type="evidence" value="ECO:0007669"/>
    <property type="project" value="InterPro"/>
</dbReference>
<feature type="region of interest" description="Disordered" evidence="1">
    <location>
        <begin position="205"/>
        <end position="224"/>
    </location>
</feature>
<name>A0A9X3UNF4_9HYPH</name>
<evidence type="ECO:0000313" key="3">
    <source>
        <dbReference type="EMBL" id="MDA5400244.1"/>
    </source>
</evidence>
<dbReference type="InterPro" id="IPR002686">
    <property type="entry name" value="Transposase_17"/>
</dbReference>
<dbReference type="Proteomes" id="UP001151234">
    <property type="component" value="Unassembled WGS sequence"/>
</dbReference>
<dbReference type="Pfam" id="PF01797">
    <property type="entry name" value="Y1_Tnp"/>
    <property type="match status" value="1"/>
</dbReference>
<evidence type="ECO:0000313" key="4">
    <source>
        <dbReference type="Proteomes" id="UP001151234"/>
    </source>
</evidence>
<dbReference type="GO" id="GO:0006313">
    <property type="term" value="P:DNA transposition"/>
    <property type="evidence" value="ECO:0007669"/>
    <property type="project" value="InterPro"/>
</dbReference>
<protein>
    <submittedName>
        <fullName evidence="3">Transposase</fullName>
    </submittedName>
</protein>
<keyword evidence="4" id="KW-1185">Reference proteome</keyword>
<dbReference type="EMBL" id="JAPJZI010000001">
    <property type="protein sequence ID" value="MDA5400244.1"/>
    <property type="molecule type" value="Genomic_DNA"/>
</dbReference>
<dbReference type="SMART" id="SM01321">
    <property type="entry name" value="Y1_Tnp"/>
    <property type="match status" value="1"/>
</dbReference>
<organism evidence="3 4">
    <name type="scientific">Hoeflea prorocentri</name>
    <dbReference type="NCBI Taxonomy" id="1922333"/>
    <lineage>
        <taxon>Bacteria</taxon>
        <taxon>Pseudomonadati</taxon>
        <taxon>Pseudomonadota</taxon>
        <taxon>Alphaproteobacteria</taxon>
        <taxon>Hyphomicrobiales</taxon>
        <taxon>Rhizobiaceae</taxon>
        <taxon>Hoeflea</taxon>
    </lineage>
</organism>
<dbReference type="GO" id="GO:0003677">
    <property type="term" value="F:DNA binding"/>
    <property type="evidence" value="ECO:0007669"/>
    <property type="project" value="InterPro"/>
</dbReference>
<sequence>MARLARIVVPGLPHHVTQRGNRRERTFFEDGDYALYLDLLAESSARARTKVWAYCLMPNHVHIILVPSDEDGLRRTFADLHRRYTGFINARARVTGHLWQGRYGSVVMDEGHLLNAIRYVTLNPVRAKLVKRARDWKWSSARAHLAGKDDDVVTVAPVLERTGRFTAFLDEPVDEAKTYGALRRAETVGRPIGDADWLMKLEQQTGRTLSPRRRGRKPIKKGIE</sequence>
<dbReference type="AlphaFoldDB" id="A0A9X3UNF4"/>
<dbReference type="RefSeq" id="WP_267991685.1">
    <property type="nucleotide sequence ID" value="NZ_JAPJZI010000001.1"/>
</dbReference>
<dbReference type="Gene3D" id="3.30.70.1290">
    <property type="entry name" value="Transposase IS200-like"/>
    <property type="match status" value="1"/>
</dbReference>
<evidence type="ECO:0000259" key="2">
    <source>
        <dbReference type="SMART" id="SM01321"/>
    </source>
</evidence>
<comment type="caution">
    <text evidence="3">The sequence shown here is derived from an EMBL/GenBank/DDBJ whole genome shotgun (WGS) entry which is preliminary data.</text>
</comment>
<evidence type="ECO:0000256" key="1">
    <source>
        <dbReference type="SAM" id="MobiDB-lite"/>
    </source>
</evidence>
<dbReference type="PANTHER" id="PTHR34322">
    <property type="entry name" value="TRANSPOSASE, Y1_TNP DOMAIN-CONTAINING"/>
    <property type="match status" value="1"/>
</dbReference>
<feature type="domain" description="Transposase IS200-like" evidence="2">
    <location>
        <begin position="9"/>
        <end position="123"/>
    </location>
</feature>
<dbReference type="SUPFAM" id="SSF143422">
    <property type="entry name" value="Transposase IS200-like"/>
    <property type="match status" value="1"/>
</dbReference>
<gene>
    <name evidence="3" type="ORF">OQ273_16825</name>
</gene>
<reference evidence="3" key="1">
    <citation type="submission" date="2022-11" db="EMBL/GenBank/DDBJ databases">
        <title>Draft genome sequence of Hoeflea poritis E7-10 and Hoeflea prorocentri PM5-8, separated from scleractinian coral Porites lutea and marine dinoflagellate.</title>
        <authorList>
            <person name="Zhang G."/>
            <person name="Wei Q."/>
            <person name="Cai L."/>
        </authorList>
    </citation>
    <scope>NUCLEOTIDE SEQUENCE</scope>
    <source>
        <strain evidence="3">PM5-8</strain>
    </source>
</reference>
<accession>A0A9X3UNF4</accession>
<feature type="compositionally biased region" description="Basic residues" evidence="1">
    <location>
        <begin position="210"/>
        <end position="224"/>
    </location>
</feature>